<name>A0A835GZ70_9MAGN</name>
<keyword evidence="2" id="KW-0378">Hydrolase</keyword>
<keyword evidence="4" id="KW-0732">Signal</keyword>
<feature type="signal peptide" evidence="4">
    <location>
        <begin position="1"/>
        <end position="23"/>
    </location>
</feature>
<protein>
    <recommendedName>
        <fullName evidence="2">Lipase</fullName>
    </recommendedName>
</protein>
<dbReference type="Proteomes" id="UP000631114">
    <property type="component" value="Unassembled WGS sequence"/>
</dbReference>
<sequence length="408" mass="44939">MTNILAFIFVVFLSCELAFGSRAKLFSSDSQHRKSSLAPAADGGICELRVAIYGYACEEHTVTTQDGYILSMQRMPTGRSGQTGGDRPPVLLQHGVLMDGITWLLNSPEESLAFILADSGFDVWIANTRGTKYSQGHTSSSTDDSAYWDWSWDELVAYEFPATVQYVNGQTGQKLHYIGHSLGTLIGLASLSQGNQLDLLRSAALLSPIAYLGQVSSVLAQTAAKNFLAEDIYWLGIDEFDPKARPVKNLLKVICKTPGVDCYDLMASFTGKNCCLNSSSVDVFLDNEPQSTSTKNMIHLAQMIRGGTIAMYDYEDEEDNIKHYGQPTPPVYNMTSIPNDFPLFLSYGGADALSDPQDVQIFLDNLKAHDGDKLVVQYQDDYAHADFVMAVNANQVVYDPLMAFFKLQ</sequence>
<dbReference type="Pfam" id="PF04083">
    <property type="entry name" value="Abhydro_lipase"/>
    <property type="match status" value="1"/>
</dbReference>
<dbReference type="AlphaFoldDB" id="A0A835GZ70"/>
<evidence type="ECO:0000256" key="1">
    <source>
        <dbReference type="ARBA" id="ARBA00010701"/>
    </source>
</evidence>
<feature type="active site" description="Nucleophile" evidence="3">
    <location>
        <position position="181"/>
    </location>
</feature>
<evidence type="ECO:0000256" key="3">
    <source>
        <dbReference type="PIRSR" id="PIRSR000862-1"/>
    </source>
</evidence>
<evidence type="ECO:0000259" key="5">
    <source>
        <dbReference type="Pfam" id="PF04083"/>
    </source>
</evidence>
<keyword evidence="2" id="KW-0442">Lipid degradation</keyword>
<dbReference type="InterPro" id="IPR006693">
    <property type="entry name" value="AB_hydrolase_lipase"/>
</dbReference>
<dbReference type="OrthoDB" id="9974421at2759"/>
<evidence type="ECO:0000256" key="2">
    <source>
        <dbReference type="PIRNR" id="PIRNR000862"/>
    </source>
</evidence>
<dbReference type="PANTHER" id="PTHR11005">
    <property type="entry name" value="LYSOSOMAL ACID LIPASE-RELATED"/>
    <property type="match status" value="1"/>
</dbReference>
<evidence type="ECO:0000313" key="6">
    <source>
        <dbReference type="EMBL" id="KAF9589489.1"/>
    </source>
</evidence>
<dbReference type="Gene3D" id="3.40.50.1820">
    <property type="entry name" value="alpha/beta hydrolase"/>
    <property type="match status" value="1"/>
</dbReference>
<comment type="caution">
    <text evidence="6">The sequence shown here is derived from an EMBL/GenBank/DDBJ whole genome shotgun (WGS) entry which is preliminary data.</text>
</comment>
<dbReference type="SUPFAM" id="SSF53474">
    <property type="entry name" value="alpha/beta-Hydrolases"/>
    <property type="match status" value="1"/>
</dbReference>
<keyword evidence="7" id="KW-1185">Reference proteome</keyword>
<organism evidence="6 7">
    <name type="scientific">Coptis chinensis</name>
    <dbReference type="NCBI Taxonomy" id="261450"/>
    <lineage>
        <taxon>Eukaryota</taxon>
        <taxon>Viridiplantae</taxon>
        <taxon>Streptophyta</taxon>
        <taxon>Embryophyta</taxon>
        <taxon>Tracheophyta</taxon>
        <taxon>Spermatophyta</taxon>
        <taxon>Magnoliopsida</taxon>
        <taxon>Ranunculales</taxon>
        <taxon>Ranunculaceae</taxon>
        <taxon>Coptidoideae</taxon>
        <taxon>Coptis</taxon>
    </lineage>
</organism>
<dbReference type="InterPro" id="IPR029058">
    <property type="entry name" value="AB_hydrolase_fold"/>
</dbReference>
<accession>A0A835GZ70</accession>
<gene>
    <name evidence="6" type="ORF">IFM89_024760</name>
</gene>
<dbReference type="FunFam" id="3.40.50.1820:FF:000126">
    <property type="entry name" value="Lipase"/>
    <property type="match status" value="1"/>
</dbReference>
<proteinExistence type="inferred from homology"/>
<dbReference type="GO" id="GO:0016042">
    <property type="term" value="P:lipid catabolic process"/>
    <property type="evidence" value="ECO:0007669"/>
    <property type="project" value="UniProtKB-KW"/>
</dbReference>
<feature type="active site" description="Charge relay system" evidence="3">
    <location>
        <position position="351"/>
    </location>
</feature>
<dbReference type="EMBL" id="JADFTS010000009">
    <property type="protein sequence ID" value="KAF9589489.1"/>
    <property type="molecule type" value="Genomic_DNA"/>
</dbReference>
<dbReference type="InterPro" id="IPR025483">
    <property type="entry name" value="Lipase_euk"/>
</dbReference>
<feature type="domain" description="Partial AB-hydrolase lipase" evidence="5">
    <location>
        <begin position="51"/>
        <end position="106"/>
    </location>
</feature>
<evidence type="ECO:0000313" key="7">
    <source>
        <dbReference type="Proteomes" id="UP000631114"/>
    </source>
</evidence>
<evidence type="ECO:0000256" key="4">
    <source>
        <dbReference type="SAM" id="SignalP"/>
    </source>
</evidence>
<keyword evidence="2" id="KW-0443">Lipid metabolism</keyword>
<comment type="similarity">
    <text evidence="1 2">Belongs to the AB hydrolase superfamily. Lipase family.</text>
</comment>
<feature type="active site" description="Charge relay system" evidence="3">
    <location>
        <position position="384"/>
    </location>
</feature>
<dbReference type="PIRSF" id="PIRSF000862">
    <property type="entry name" value="Steryl_ester_lip"/>
    <property type="match status" value="1"/>
</dbReference>
<dbReference type="GO" id="GO:0016788">
    <property type="term" value="F:hydrolase activity, acting on ester bonds"/>
    <property type="evidence" value="ECO:0007669"/>
    <property type="project" value="InterPro"/>
</dbReference>
<feature type="chain" id="PRO_5032343788" description="Lipase" evidence="4">
    <location>
        <begin position="24"/>
        <end position="408"/>
    </location>
</feature>
<reference evidence="6 7" key="1">
    <citation type="submission" date="2020-10" db="EMBL/GenBank/DDBJ databases">
        <title>The Coptis chinensis genome and diversification of protoberbering-type alkaloids.</title>
        <authorList>
            <person name="Wang B."/>
            <person name="Shu S."/>
            <person name="Song C."/>
            <person name="Liu Y."/>
        </authorList>
    </citation>
    <scope>NUCLEOTIDE SEQUENCE [LARGE SCALE GENOMIC DNA]</scope>
    <source>
        <strain evidence="6">HL-2020</strain>
        <tissue evidence="6">Leaf</tissue>
    </source>
</reference>